<organism evidence="1 2">
    <name type="scientific">Phytophthora aleatoria</name>
    <dbReference type="NCBI Taxonomy" id="2496075"/>
    <lineage>
        <taxon>Eukaryota</taxon>
        <taxon>Sar</taxon>
        <taxon>Stramenopiles</taxon>
        <taxon>Oomycota</taxon>
        <taxon>Peronosporomycetes</taxon>
        <taxon>Peronosporales</taxon>
        <taxon>Peronosporaceae</taxon>
        <taxon>Phytophthora</taxon>
    </lineage>
</organism>
<dbReference type="EMBL" id="JAENGY010000190">
    <property type="protein sequence ID" value="KAG6970150.1"/>
    <property type="molecule type" value="Genomic_DNA"/>
</dbReference>
<comment type="caution">
    <text evidence="1">The sequence shown here is derived from an EMBL/GenBank/DDBJ whole genome shotgun (WGS) entry which is preliminary data.</text>
</comment>
<dbReference type="Proteomes" id="UP000709295">
    <property type="component" value="Unassembled WGS sequence"/>
</dbReference>
<reference evidence="1" key="1">
    <citation type="submission" date="2021-01" db="EMBL/GenBank/DDBJ databases">
        <title>Phytophthora aleatoria, a newly-described species from Pinus radiata is distinct from Phytophthora cactorum isolates based on comparative genomics.</title>
        <authorList>
            <person name="Mcdougal R."/>
            <person name="Panda P."/>
            <person name="Williams N."/>
            <person name="Studholme D.J."/>
        </authorList>
    </citation>
    <scope>NUCLEOTIDE SEQUENCE</scope>
    <source>
        <strain evidence="1">NZFS 4037</strain>
    </source>
</reference>
<keyword evidence="2" id="KW-1185">Reference proteome</keyword>
<sequence length="80" mass="9130">MRSFLLRRTSTAIIPTLDTTEINTARTCTRTTYWRQLEEKWNRIQASREYGALLHHDIVDSSDSGLHDHTNTCSFGSCAA</sequence>
<dbReference type="AlphaFoldDB" id="A0A8J5J071"/>
<protein>
    <submittedName>
        <fullName evidence="1">Uncharacterized protein</fullName>
    </submittedName>
</protein>
<evidence type="ECO:0000313" key="2">
    <source>
        <dbReference type="Proteomes" id="UP000709295"/>
    </source>
</evidence>
<proteinExistence type="predicted"/>
<evidence type="ECO:0000313" key="1">
    <source>
        <dbReference type="EMBL" id="KAG6970150.1"/>
    </source>
</evidence>
<name>A0A8J5J071_9STRA</name>
<gene>
    <name evidence="1" type="ORF">JG688_00005021</name>
</gene>
<accession>A0A8J5J071</accession>